<dbReference type="InterPro" id="IPR027482">
    <property type="entry name" value="Sec1-like_dom2"/>
</dbReference>
<keyword evidence="4" id="KW-1185">Reference proteome</keyword>
<organism evidence="3 4">
    <name type="scientific">Denticeps clupeoides</name>
    <name type="common">denticle herring</name>
    <dbReference type="NCBI Taxonomy" id="299321"/>
    <lineage>
        <taxon>Eukaryota</taxon>
        <taxon>Metazoa</taxon>
        <taxon>Chordata</taxon>
        <taxon>Craniata</taxon>
        <taxon>Vertebrata</taxon>
        <taxon>Euteleostomi</taxon>
        <taxon>Actinopterygii</taxon>
        <taxon>Neopterygii</taxon>
        <taxon>Teleostei</taxon>
        <taxon>Clupei</taxon>
        <taxon>Clupeiformes</taxon>
        <taxon>Denticipitoidei</taxon>
        <taxon>Denticipitidae</taxon>
        <taxon>Denticeps</taxon>
    </lineage>
</organism>
<dbReference type="GeneID" id="114802551"/>
<sequence>MLTAEGFASFPGQAWGKVLAKARKAVVFVDDRCAESLHWCGGAAALLDAGARNVKRLSSFEAAGEDEPKAVFVVSGLLRGRTADTVKDVVSLSRLQYCVVFTAVPHSVHLQAAGLPAEGAEEDSLFARFGEQLCEWMGDMNYTAEVLHAPVLFAPVSPQLVLLPAFSDLFPLLPADLEAVNRKRPEKKRFGGLADVDAHSLPPELQIQIRCLASALGAMFESSNTKEDCFAVGPMSRLIAAELANQPQARNRRKTAANKASVVFIDRTLDVTGAVGHHGDNLVEKILSVLPPLPGHTNDVQVDMLDLTNMQRSPDTEGVLAPGCLAQNQSAAAQSLWETMLVAKQKEAVMEVRRQLVEAASKENLPIKMSLGRVTTEQLFSYAQLFKGKAEAVENHAGVLQLTLATAQTLSHPSLSRWDASLGFERLLLQAVGDSDLAAVLRQVLPLIKSASSSEGSAGSGEAGLQVDELLAMLVFLYSLSGEALPGDGDQEERVERELIGALTLLLTQQTNLSPLLQSITGVLSPAELVMERAHSVLESVFTTLRGLGHARSHMKQLRSVYSPSDGVHQATYRPFIKQILEEIFHPDRPECPDIEHASSGLTDLLKTGFSMFMKVNRPHPSDHSVLILFLVGGVTPSEIRLVRDTVAAQKPGAQVLVFSTRLLRPADIPHLLFSTNRLVPDIGV</sequence>
<accession>A0AAY4DVL0</accession>
<dbReference type="Ensembl" id="ENSDCDT00010059833.1">
    <property type="protein sequence ID" value="ENSDCDP00010049433.1"/>
    <property type="gene ID" value="ENSDCDG00010029594.1"/>
</dbReference>
<proteinExistence type="inferred from homology"/>
<dbReference type="GeneTree" id="ENSGT00390000011192"/>
<dbReference type="Proteomes" id="UP000694580">
    <property type="component" value="Chromosome 13"/>
</dbReference>
<name>A0AAY4DVL0_9TELE</name>
<dbReference type="GO" id="GO:0015031">
    <property type="term" value="P:protein transport"/>
    <property type="evidence" value="ECO:0007669"/>
    <property type="project" value="UniProtKB-KW"/>
</dbReference>
<dbReference type="AlphaFoldDB" id="A0AAY4DVL0"/>
<dbReference type="Gene3D" id="3.40.50.1910">
    <property type="match status" value="1"/>
</dbReference>
<dbReference type="InterPro" id="IPR036045">
    <property type="entry name" value="Sec1-like_sf"/>
</dbReference>
<evidence type="ECO:0000256" key="2">
    <source>
        <dbReference type="ARBA" id="ARBA00022927"/>
    </source>
</evidence>
<dbReference type="GO" id="GO:0016192">
    <property type="term" value="P:vesicle-mediated transport"/>
    <property type="evidence" value="ECO:0007669"/>
    <property type="project" value="InterPro"/>
</dbReference>
<keyword evidence="2" id="KW-0813">Transport</keyword>
<evidence type="ECO:0000313" key="4">
    <source>
        <dbReference type="Proteomes" id="UP000694580"/>
    </source>
</evidence>
<dbReference type="PANTHER" id="PTHR11679">
    <property type="entry name" value="VESICLE PROTEIN SORTING-ASSOCIATED"/>
    <property type="match status" value="1"/>
</dbReference>
<dbReference type="RefSeq" id="XP_028857402.1">
    <property type="nucleotide sequence ID" value="XM_029001569.1"/>
</dbReference>
<reference evidence="3" key="3">
    <citation type="submission" date="2025-09" db="UniProtKB">
        <authorList>
            <consortium name="Ensembl"/>
        </authorList>
    </citation>
    <scope>IDENTIFICATION</scope>
</reference>
<protein>
    <recommendedName>
        <fullName evidence="5">Sec1 family domain-containing protein 2</fullName>
    </recommendedName>
</protein>
<reference evidence="3" key="2">
    <citation type="submission" date="2025-08" db="UniProtKB">
        <authorList>
            <consortium name="Ensembl"/>
        </authorList>
    </citation>
    <scope>IDENTIFICATION</scope>
</reference>
<evidence type="ECO:0008006" key="5">
    <source>
        <dbReference type="Google" id="ProtNLM"/>
    </source>
</evidence>
<evidence type="ECO:0000256" key="1">
    <source>
        <dbReference type="ARBA" id="ARBA00009884"/>
    </source>
</evidence>
<reference evidence="3 4" key="1">
    <citation type="submission" date="2020-06" db="EMBL/GenBank/DDBJ databases">
        <authorList>
            <consortium name="Wellcome Sanger Institute Data Sharing"/>
        </authorList>
    </citation>
    <scope>NUCLEOTIDE SEQUENCE [LARGE SCALE GENOMIC DNA]</scope>
</reference>
<evidence type="ECO:0000313" key="3">
    <source>
        <dbReference type="Ensembl" id="ENSDCDP00010049433.1"/>
    </source>
</evidence>
<dbReference type="InterPro" id="IPR001619">
    <property type="entry name" value="Sec1-like"/>
</dbReference>
<comment type="similarity">
    <text evidence="1">Belongs to the STXBP/unc-18/SEC1 family.</text>
</comment>
<keyword evidence="2" id="KW-0653">Protein transport</keyword>
<gene>
    <name evidence="3" type="primary">SCFD2</name>
</gene>
<dbReference type="SUPFAM" id="SSF56815">
    <property type="entry name" value="Sec1/munc18-like (SM) proteins"/>
    <property type="match status" value="1"/>
</dbReference>